<evidence type="ECO:0000256" key="4">
    <source>
        <dbReference type="SAM" id="SignalP"/>
    </source>
</evidence>
<dbReference type="InterPro" id="IPR018389">
    <property type="entry name" value="DctP_fam"/>
</dbReference>
<keyword evidence="3" id="KW-0574">Periplasm</keyword>
<dbReference type="PANTHER" id="PTHR33376">
    <property type="match status" value="1"/>
</dbReference>
<comment type="subcellular location">
    <subcellularLocation>
        <location evidence="1">Periplasm</location>
    </subcellularLocation>
</comment>
<sequence length="377" mass="40364">MKTTFILGAALSGAILGPSVVMARDTITAATWLPPQHQYSRYLYTYWAEALAERSGGTLVAEVELGSARVTAGGNLQEIADGLADVSGHFAQYTPSDLPVANALEELGMTFGDPRVVIAAATEFNMTEPMLLAEWAGHGVVYGGSYTTNQYKLICNTPITTLAELNGAKLRLPGRAPAEWANAAGAATVSFNTNEQYGALDKGALTCTTTTAADAYVRKLYEVAPHITDMPVTMFWAGLGHGYNPAVWAELTIDQRRAALYAEADAMAALIVDGTLLEEAAAEESLKAEGVTFHAPGEDLTASIAAFRAKQPENAVPIIQETYKIAEAEALLARFQATIDKWDAMLADVPVEDKETLADMMRAEIYDKLDLATYGLQ</sequence>
<accession>A0ABQ0ANT7</accession>
<organism evidence="5 6">
    <name type="scientific">Pseudophaeobacter arcticus</name>
    <dbReference type="NCBI Taxonomy" id="385492"/>
    <lineage>
        <taxon>Bacteria</taxon>
        <taxon>Pseudomonadati</taxon>
        <taxon>Pseudomonadota</taxon>
        <taxon>Alphaproteobacteria</taxon>
        <taxon>Rhodobacterales</taxon>
        <taxon>Paracoccaceae</taxon>
        <taxon>Pseudophaeobacter</taxon>
    </lineage>
</organism>
<dbReference type="Gene3D" id="3.40.190.170">
    <property type="entry name" value="Bacterial extracellular solute-binding protein, family 7"/>
    <property type="match status" value="1"/>
</dbReference>
<protein>
    <submittedName>
        <fullName evidence="5">C4-dicarboxylate TRAP transporter substrate-binding protein</fullName>
    </submittedName>
</protein>
<reference evidence="5 6" key="1">
    <citation type="submission" date="2024-04" db="EMBL/GenBank/DDBJ databases">
        <title>Draft genome sequence of Pseudophaeobacter arcticus NBRC 116598.</title>
        <authorList>
            <person name="Miyakawa T."/>
            <person name="Kusuya Y."/>
            <person name="Miura T."/>
        </authorList>
    </citation>
    <scope>NUCLEOTIDE SEQUENCE [LARGE SCALE GENOMIC DNA]</scope>
    <source>
        <strain evidence="5 6">SU-CL00105</strain>
    </source>
</reference>
<keyword evidence="2 4" id="KW-0732">Signal</keyword>
<evidence type="ECO:0000256" key="2">
    <source>
        <dbReference type="ARBA" id="ARBA00022729"/>
    </source>
</evidence>
<proteinExistence type="predicted"/>
<evidence type="ECO:0000313" key="5">
    <source>
        <dbReference type="EMBL" id="GAA6197548.1"/>
    </source>
</evidence>
<comment type="caution">
    <text evidence="5">The sequence shown here is derived from an EMBL/GenBank/DDBJ whole genome shotgun (WGS) entry which is preliminary data.</text>
</comment>
<evidence type="ECO:0000256" key="3">
    <source>
        <dbReference type="ARBA" id="ARBA00022764"/>
    </source>
</evidence>
<dbReference type="InterPro" id="IPR038404">
    <property type="entry name" value="TRAP_DctP_sf"/>
</dbReference>
<evidence type="ECO:0000313" key="6">
    <source>
        <dbReference type="Proteomes" id="UP001441944"/>
    </source>
</evidence>
<keyword evidence="6" id="KW-1185">Reference proteome</keyword>
<dbReference type="RefSeq" id="WP_297339986.1">
    <property type="nucleotide sequence ID" value="NZ_BAABWU010000012.1"/>
</dbReference>
<name>A0ABQ0ANT7_9RHOB</name>
<dbReference type="Proteomes" id="UP001441944">
    <property type="component" value="Unassembled WGS sequence"/>
</dbReference>
<dbReference type="PANTHER" id="PTHR33376:SF15">
    <property type="entry name" value="BLL6794 PROTEIN"/>
    <property type="match status" value="1"/>
</dbReference>
<feature type="signal peptide" evidence="4">
    <location>
        <begin position="1"/>
        <end position="23"/>
    </location>
</feature>
<evidence type="ECO:0000256" key="1">
    <source>
        <dbReference type="ARBA" id="ARBA00004418"/>
    </source>
</evidence>
<gene>
    <name evidence="5" type="ORF">NBRC116598_29920</name>
</gene>
<dbReference type="EMBL" id="BAABWU010000012">
    <property type="protein sequence ID" value="GAA6197548.1"/>
    <property type="molecule type" value="Genomic_DNA"/>
</dbReference>
<dbReference type="Pfam" id="PF03480">
    <property type="entry name" value="DctP"/>
    <property type="match status" value="1"/>
</dbReference>
<feature type="chain" id="PRO_5046376310" evidence="4">
    <location>
        <begin position="24"/>
        <end position="377"/>
    </location>
</feature>